<comment type="caution">
    <text evidence="2">The sequence shown here is derived from an EMBL/GenBank/DDBJ whole genome shotgun (WGS) entry which is preliminary data.</text>
</comment>
<protein>
    <submittedName>
        <fullName evidence="2">DUF969 domain-containing protein</fullName>
    </submittedName>
</protein>
<feature type="transmembrane region" description="Helical" evidence="1">
    <location>
        <begin position="56"/>
        <end position="74"/>
    </location>
</feature>
<dbReference type="Pfam" id="PF06149">
    <property type="entry name" value="DUF969"/>
    <property type="match status" value="1"/>
</dbReference>
<sequence length="230" mass="24285">MLVLIGLALVVIGFVLRMNPLLVVTVSGLVTGAVGGLTPLQMLDIVGTAFADSRPVMILLLALPMVGLVERMGLQAHVRRTVGRLASLTPGRILLGYLALRQVTAAAGLLTVLGVAQTVRPVLYPMVEAAAERRTGPLTEEVRDRLKGSSVGVETVGMFFAEDVFVAVGSVLLITSFVDANYGLQLEPLDLAVWAIPSAGVAFAVHGFRALRTDRMLRRRAAAPAPDAVP</sequence>
<keyword evidence="1" id="KW-1133">Transmembrane helix</keyword>
<proteinExistence type="predicted"/>
<evidence type="ECO:0000313" key="2">
    <source>
        <dbReference type="EMBL" id="GAA1393569.1"/>
    </source>
</evidence>
<feature type="transmembrane region" description="Helical" evidence="1">
    <location>
        <begin position="191"/>
        <end position="211"/>
    </location>
</feature>
<accession>A0ABN1XZF3</accession>
<evidence type="ECO:0000313" key="3">
    <source>
        <dbReference type="Proteomes" id="UP001501414"/>
    </source>
</evidence>
<dbReference type="InterPro" id="IPR010374">
    <property type="entry name" value="DUF969"/>
</dbReference>
<organism evidence="2 3">
    <name type="scientific">Pseudonocardia kongjuensis</name>
    <dbReference type="NCBI Taxonomy" id="102227"/>
    <lineage>
        <taxon>Bacteria</taxon>
        <taxon>Bacillati</taxon>
        <taxon>Actinomycetota</taxon>
        <taxon>Actinomycetes</taxon>
        <taxon>Pseudonocardiales</taxon>
        <taxon>Pseudonocardiaceae</taxon>
        <taxon>Pseudonocardia</taxon>
    </lineage>
</organism>
<gene>
    <name evidence="2" type="ORF">GCM10009613_40230</name>
</gene>
<dbReference type="RefSeq" id="WP_344024764.1">
    <property type="nucleotide sequence ID" value="NZ_BAAAJK010000024.1"/>
</dbReference>
<dbReference type="EMBL" id="BAAAJK010000024">
    <property type="protein sequence ID" value="GAA1393569.1"/>
    <property type="molecule type" value="Genomic_DNA"/>
</dbReference>
<evidence type="ECO:0000256" key="1">
    <source>
        <dbReference type="SAM" id="Phobius"/>
    </source>
</evidence>
<reference evidence="3" key="1">
    <citation type="journal article" date="2019" name="Int. J. Syst. Evol. Microbiol.">
        <title>The Global Catalogue of Microorganisms (GCM) 10K type strain sequencing project: providing services to taxonomists for standard genome sequencing and annotation.</title>
        <authorList>
            <consortium name="The Broad Institute Genomics Platform"/>
            <consortium name="The Broad Institute Genome Sequencing Center for Infectious Disease"/>
            <person name="Wu L."/>
            <person name="Ma J."/>
        </authorList>
    </citation>
    <scope>NUCLEOTIDE SEQUENCE [LARGE SCALE GENOMIC DNA]</scope>
    <source>
        <strain evidence="3">JCM 11896</strain>
    </source>
</reference>
<keyword evidence="1" id="KW-0812">Transmembrane</keyword>
<keyword evidence="1" id="KW-0472">Membrane</keyword>
<dbReference type="Proteomes" id="UP001501414">
    <property type="component" value="Unassembled WGS sequence"/>
</dbReference>
<keyword evidence="3" id="KW-1185">Reference proteome</keyword>
<name>A0ABN1XZF3_9PSEU</name>